<accession>A0ABV5RKQ2</accession>
<dbReference type="GO" id="GO:0016874">
    <property type="term" value="F:ligase activity"/>
    <property type="evidence" value="ECO:0007669"/>
    <property type="project" value="UniProtKB-KW"/>
</dbReference>
<dbReference type="PROSITE" id="PS00455">
    <property type="entry name" value="AMP_BINDING"/>
    <property type="match status" value="1"/>
</dbReference>
<gene>
    <name evidence="4" type="ORF">ACFFTL_37335</name>
</gene>
<name>A0ABV5RKQ2_9ACTN</name>
<dbReference type="Pfam" id="PF00501">
    <property type="entry name" value="AMP-binding"/>
    <property type="match status" value="1"/>
</dbReference>
<dbReference type="EMBL" id="JBHMCG010000156">
    <property type="protein sequence ID" value="MFB9577792.1"/>
    <property type="molecule type" value="Genomic_DNA"/>
</dbReference>
<dbReference type="InterPro" id="IPR042099">
    <property type="entry name" value="ANL_N_sf"/>
</dbReference>
<evidence type="ECO:0000313" key="4">
    <source>
        <dbReference type="EMBL" id="MFB9577792.1"/>
    </source>
</evidence>
<reference evidence="4 5" key="1">
    <citation type="submission" date="2024-09" db="EMBL/GenBank/DDBJ databases">
        <authorList>
            <person name="Sun Q."/>
            <person name="Mori K."/>
        </authorList>
    </citation>
    <scope>NUCLEOTIDE SEQUENCE [LARGE SCALE GENOMIC DNA]</scope>
    <source>
        <strain evidence="4 5">JCM 3331</strain>
    </source>
</reference>
<dbReference type="InterPro" id="IPR020845">
    <property type="entry name" value="AMP-binding_CS"/>
</dbReference>
<feature type="domain" description="AMP-dependent synthetase/ligase" evidence="3">
    <location>
        <begin position="15"/>
        <end position="414"/>
    </location>
</feature>
<evidence type="ECO:0000313" key="5">
    <source>
        <dbReference type="Proteomes" id="UP001589710"/>
    </source>
</evidence>
<dbReference type="InterPro" id="IPR000873">
    <property type="entry name" value="AMP-dep_synth/lig_dom"/>
</dbReference>
<dbReference type="InterPro" id="IPR045851">
    <property type="entry name" value="AMP-bd_C_sf"/>
</dbReference>
<evidence type="ECO:0000256" key="2">
    <source>
        <dbReference type="ARBA" id="ARBA00022598"/>
    </source>
</evidence>
<keyword evidence="5" id="KW-1185">Reference proteome</keyword>
<protein>
    <submittedName>
        <fullName evidence="4">Fatty acyl-AMP ligase</fullName>
    </submittedName>
</protein>
<comment type="caution">
    <text evidence="4">The sequence shown here is derived from an EMBL/GenBank/DDBJ whole genome shotgun (WGS) entry which is preliminary data.</text>
</comment>
<comment type="similarity">
    <text evidence="1">Belongs to the ATP-dependent AMP-binding enzyme family.</text>
</comment>
<proteinExistence type="inferred from homology"/>
<dbReference type="Proteomes" id="UP001589710">
    <property type="component" value="Unassembled WGS sequence"/>
</dbReference>
<dbReference type="RefSeq" id="WP_345514207.1">
    <property type="nucleotide sequence ID" value="NZ_BAAAXD010000027.1"/>
</dbReference>
<keyword evidence="2 4" id="KW-0436">Ligase</keyword>
<organism evidence="4 5">
    <name type="scientific">Streptomyces yanii</name>
    <dbReference type="NCBI Taxonomy" id="78510"/>
    <lineage>
        <taxon>Bacteria</taxon>
        <taxon>Bacillati</taxon>
        <taxon>Actinomycetota</taxon>
        <taxon>Actinomycetes</taxon>
        <taxon>Kitasatosporales</taxon>
        <taxon>Streptomycetaceae</taxon>
        <taxon>Streptomyces</taxon>
    </lineage>
</organism>
<dbReference type="Gene3D" id="3.40.50.12780">
    <property type="entry name" value="N-terminal domain of ligase-like"/>
    <property type="match status" value="1"/>
</dbReference>
<dbReference type="Gene3D" id="3.30.300.30">
    <property type="match status" value="1"/>
</dbReference>
<dbReference type="InterPro" id="IPR040097">
    <property type="entry name" value="FAAL/FAAC"/>
</dbReference>
<dbReference type="CDD" id="cd05931">
    <property type="entry name" value="FAAL"/>
    <property type="match status" value="1"/>
</dbReference>
<sequence length="580" mass="63010">MRAGSPEFEGMVVRLRRHADELPDRDAVLFFRGAAQDHAPERLDYAGLDRAARSTAAWLQSRCRPGDRVLLLHPQGLDLVKSFVACLYAGLAPVVVPVPGGHAHQAERTARIAVDCAASVVLTDSVSLPDVQAWLDLPVTPALEYAVTDEGDLALAENWTDPGVGPDDVAFLQYTSGSTSDPRGVIVSHANIAHNIGELTEALGWDADMRFCGWVPMFHDMGLILTVLSPLYLGTTTVLMTATSFLKRPSMWLQLIDRYDVQISCAPNFAYDLCVRRLTDEQIAGLDLSRWVCAANGAEPVDAATMERFARRFAPAGFRYESFAPAYGLAETTLLVSGTPTGRAPVLRQVDPAALEKHRMVPVGEEEDSVTLAGSGQVAGMDVRIVDPGSLDELTDGYIGEVWVRGPSITQGYWQRPEATERLFRATTTDDDGGFLRTGDLGALLDGELFITGRIKEMLIIRGRNLYPHDIEREVGALDPAFEGRTGSAFSIPGPAGQGEEIVVVQEIRAGQTDPGRLSGLAAHVKDTMGRSLGVKAPHVVLVRPGQVRRTTSGKIQRSLMRELYLSDQLTPLYATERQA</sequence>
<dbReference type="SUPFAM" id="SSF56801">
    <property type="entry name" value="Acetyl-CoA synthetase-like"/>
    <property type="match status" value="1"/>
</dbReference>
<evidence type="ECO:0000259" key="3">
    <source>
        <dbReference type="Pfam" id="PF00501"/>
    </source>
</evidence>
<evidence type="ECO:0000256" key="1">
    <source>
        <dbReference type="ARBA" id="ARBA00006432"/>
    </source>
</evidence>
<dbReference type="PANTHER" id="PTHR22754:SF32">
    <property type="entry name" value="DISCO-INTERACTING PROTEIN 2"/>
    <property type="match status" value="1"/>
</dbReference>
<dbReference type="PANTHER" id="PTHR22754">
    <property type="entry name" value="DISCO-INTERACTING PROTEIN 2 DIP2 -RELATED"/>
    <property type="match status" value="1"/>
</dbReference>